<reference evidence="2" key="1">
    <citation type="submission" date="2021-01" db="EMBL/GenBank/DDBJ databases">
        <authorList>
            <person name="Corre E."/>
            <person name="Pelletier E."/>
            <person name="Niang G."/>
            <person name="Scheremetjew M."/>
            <person name="Finn R."/>
            <person name="Kale V."/>
            <person name="Holt S."/>
            <person name="Cochrane G."/>
            <person name="Meng A."/>
            <person name="Brown T."/>
            <person name="Cohen L."/>
        </authorList>
    </citation>
    <scope>NUCLEOTIDE SEQUENCE</scope>
    <source>
        <strain evidence="2">NIES-2562</strain>
    </source>
</reference>
<protein>
    <recommendedName>
        <fullName evidence="4">CW-type domain-containing protein</fullName>
    </recommendedName>
</protein>
<gene>
    <name evidence="2" type="ORF">PBIL07802_LOCUS30363</name>
    <name evidence="3" type="ORF">PBIL07802_LOCUS30366</name>
</gene>
<dbReference type="AlphaFoldDB" id="A0A7S3GJC6"/>
<name>A0A7S3GJC6_9EUKA</name>
<accession>A0A7S3GJC6</accession>
<evidence type="ECO:0000313" key="2">
    <source>
        <dbReference type="EMBL" id="CAE0268016.1"/>
    </source>
</evidence>
<evidence type="ECO:0000313" key="3">
    <source>
        <dbReference type="EMBL" id="CAE0268019.1"/>
    </source>
</evidence>
<dbReference type="EMBL" id="HBIB01046190">
    <property type="protein sequence ID" value="CAE0268016.1"/>
    <property type="molecule type" value="Transcribed_RNA"/>
</dbReference>
<feature type="compositionally biased region" description="Basic residues" evidence="1">
    <location>
        <begin position="156"/>
        <end position="177"/>
    </location>
</feature>
<proteinExistence type="predicted"/>
<evidence type="ECO:0000256" key="1">
    <source>
        <dbReference type="SAM" id="MobiDB-lite"/>
    </source>
</evidence>
<evidence type="ECO:0008006" key="4">
    <source>
        <dbReference type="Google" id="ProtNLM"/>
    </source>
</evidence>
<sequence length="177" mass="19738">MEERKGEWKEGVDRKGDNVEVDVVEFARQSGGGKKGEEDEVEWAQCEICGSWREVPAGLPLCCDLRRDPDKVTFVCADIPGLNCDIQFGGMSDEEIEEAEVNGKEQKKVGGRGKVYSIPEQDRSIQVEPCPPEVYPSDDELHDAIACESDDEYVRKARQQRKKGSEKGASSKKRGTK</sequence>
<feature type="region of interest" description="Disordered" evidence="1">
    <location>
        <begin position="153"/>
        <end position="177"/>
    </location>
</feature>
<dbReference type="EMBL" id="HBIB01046193">
    <property type="protein sequence ID" value="CAE0268019.1"/>
    <property type="molecule type" value="Transcribed_RNA"/>
</dbReference>
<organism evidence="2">
    <name type="scientific">Palpitomonas bilix</name>
    <dbReference type="NCBI Taxonomy" id="652834"/>
    <lineage>
        <taxon>Eukaryota</taxon>
        <taxon>Eukaryota incertae sedis</taxon>
    </lineage>
</organism>
<dbReference type="Gene3D" id="3.30.40.100">
    <property type="match status" value="1"/>
</dbReference>